<dbReference type="SUPFAM" id="SSF57701">
    <property type="entry name" value="Zn2/Cys6 DNA-binding domain"/>
    <property type="match status" value="1"/>
</dbReference>
<dbReference type="SMART" id="SM00066">
    <property type="entry name" value="GAL4"/>
    <property type="match status" value="1"/>
</dbReference>
<feature type="region of interest" description="Disordered" evidence="1">
    <location>
        <begin position="196"/>
        <end position="223"/>
    </location>
</feature>
<dbReference type="OrthoDB" id="2260578at2759"/>
<dbReference type="CDD" id="cd00067">
    <property type="entry name" value="GAL4"/>
    <property type="match status" value="1"/>
</dbReference>
<feature type="domain" description="Zn(2)-C6 fungal-type" evidence="2">
    <location>
        <begin position="18"/>
        <end position="59"/>
    </location>
</feature>
<evidence type="ECO:0000313" key="4">
    <source>
        <dbReference type="Proteomes" id="UP000054007"/>
    </source>
</evidence>
<protein>
    <recommendedName>
        <fullName evidence="2">Zn(2)-C6 fungal-type domain-containing protein</fullName>
    </recommendedName>
</protein>
<dbReference type="GO" id="GO:0008270">
    <property type="term" value="F:zinc ion binding"/>
    <property type="evidence" value="ECO:0007669"/>
    <property type="project" value="InterPro"/>
</dbReference>
<dbReference type="Proteomes" id="UP000054007">
    <property type="component" value="Unassembled WGS sequence"/>
</dbReference>
<evidence type="ECO:0000313" key="3">
    <source>
        <dbReference type="EMBL" id="KIY72591.1"/>
    </source>
</evidence>
<dbReference type="InterPro" id="IPR001138">
    <property type="entry name" value="Zn2Cys6_DnaBD"/>
</dbReference>
<organism evidence="3 4">
    <name type="scientific">Cylindrobasidium torrendii FP15055 ss-10</name>
    <dbReference type="NCBI Taxonomy" id="1314674"/>
    <lineage>
        <taxon>Eukaryota</taxon>
        <taxon>Fungi</taxon>
        <taxon>Dikarya</taxon>
        <taxon>Basidiomycota</taxon>
        <taxon>Agaricomycotina</taxon>
        <taxon>Agaricomycetes</taxon>
        <taxon>Agaricomycetidae</taxon>
        <taxon>Agaricales</taxon>
        <taxon>Marasmiineae</taxon>
        <taxon>Physalacriaceae</taxon>
        <taxon>Cylindrobasidium</taxon>
    </lineage>
</organism>
<name>A0A0D7BSK8_9AGAR</name>
<dbReference type="InterPro" id="IPR036864">
    <property type="entry name" value="Zn2-C6_fun-type_DNA-bd_sf"/>
</dbReference>
<evidence type="ECO:0000259" key="2">
    <source>
        <dbReference type="PROSITE" id="PS50048"/>
    </source>
</evidence>
<sequence length="223" mass="24678">MQSSQPASHKRPRRAPMACKNCRSRKIRCIQTTDQVDLRTKTPLQPCQRCLKRNLPCEYAPIGAESESYASGTPPISNSPESSAGSTSHLEPSITYWDHTTGTNSRAFADAQRIARRQSSILHSRRESVSSDASTAGDPLYSAEHLSSYHPMSSPFLPLYEQPSHSHSGSYDATTDLPPMDLSTWSFSDPPMSTRYEARRQYASRDPPAVGYASHGIKKEDTS</sequence>
<dbReference type="AlphaFoldDB" id="A0A0D7BSK8"/>
<dbReference type="EMBL" id="KN880442">
    <property type="protein sequence ID" value="KIY72591.1"/>
    <property type="molecule type" value="Genomic_DNA"/>
</dbReference>
<proteinExistence type="predicted"/>
<keyword evidence="4" id="KW-1185">Reference proteome</keyword>
<dbReference type="Pfam" id="PF00172">
    <property type="entry name" value="Zn_clus"/>
    <property type="match status" value="1"/>
</dbReference>
<dbReference type="Gene3D" id="4.10.240.10">
    <property type="entry name" value="Zn(2)-C6 fungal-type DNA-binding domain"/>
    <property type="match status" value="1"/>
</dbReference>
<feature type="compositionally biased region" description="Polar residues" evidence="1">
    <location>
        <begin position="68"/>
        <end position="90"/>
    </location>
</feature>
<feature type="region of interest" description="Disordered" evidence="1">
    <location>
        <begin position="66"/>
        <end position="96"/>
    </location>
</feature>
<accession>A0A0D7BSK8</accession>
<gene>
    <name evidence="3" type="ORF">CYLTODRAFT_417796</name>
</gene>
<reference evidence="3 4" key="1">
    <citation type="journal article" date="2015" name="Fungal Genet. Biol.">
        <title>Evolution of novel wood decay mechanisms in Agaricales revealed by the genome sequences of Fistulina hepatica and Cylindrobasidium torrendii.</title>
        <authorList>
            <person name="Floudas D."/>
            <person name="Held B.W."/>
            <person name="Riley R."/>
            <person name="Nagy L.G."/>
            <person name="Koehler G."/>
            <person name="Ransdell A.S."/>
            <person name="Younus H."/>
            <person name="Chow J."/>
            <person name="Chiniquy J."/>
            <person name="Lipzen A."/>
            <person name="Tritt A."/>
            <person name="Sun H."/>
            <person name="Haridas S."/>
            <person name="LaButti K."/>
            <person name="Ohm R.A."/>
            <person name="Kues U."/>
            <person name="Blanchette R.A."/>
            <person name="Grigoriev I.V."/>
            <person name="Minto R.E."/>
            <person name="Hibbett D.S."/>
        </authorList>
    </citation>
    <scope>NUCLEOTIDE SEQUENCE [LARGE SCALE GENOMIC DNA]</scope>
    <source>
        <strain evidence="3 4">FP15055 ss-10</strain>
    </source>
</reference>
<dbReference type="PROSITE" id="PS50048">
    <property type="entry name" value="ZN2_CY6_FUNGAL_2"/>
    <property type="match status" value="1"/>
</dbReference>
<evidence type="ECO:0000256" key="1">
    <source>
        <dbReference type="SAM" id="MobiDB-lite"/>
    </source>
</evidence>
<dbReference type="GO" id="GO:0000981">
    <property type="term" value="F:DNA-binding transcription factor activity, RNA polymerase II-specific"/>
    <property type="evidence" value="ECO:0007669"/>
    <property type="project" value="InterPro"/>
</dbReference>